<organism evidence="1 2">
    <name type="scientific">Oedothorax gibbosus</name>
    <dbReference type="NCBI Taxonomy" id="931172"/>
    <lineage>
        <taxon>Eukaryota</taxon>
        <taxon>Metazoa</taxon>
        <taxon>Ecdysozoa</taxon>
        <taxon>Arthropoda</taxon>
        <taxon>Chelicerata</taxon>
        <taxon>Arachnida</taxon>
        <taxon>Araneae</taxon>
        <taxon>Araneomorphae</taxon>
        <taxon>Entelegynae</taxon>
        <taxon>Araneoidea</taxon>
        <taxon>Linyphiidae</taxon>
        <taxon>Erigoninae</taxon>
        <taxon>Oedothorax</taxon>
    </lineage>
</organism>
<dbReference type="AlphaFoldDB" id="A0AAV6UN09"/>
<dbReference type="Proteomes" id="UP000827092">
    <property type="component" value="Unassembled WGS sequence"/>
</dbReference>
<accession>A0AAV6UN09</accession>
<sequence length="71" mass="8394">MSPNSLADPRKIDQLCRNPLGDFKRRDRDPEKDFMSPWKRITQIRWCERNRLGIYGRSPVGTEFGGSLRDR</sequence>
<keyword evidence="2" id="KW-1185">Reference proteome</keyword>
<dbReference type="EMBL" id="JAFNEN010000332">
    <property type="protein sequence ID" value="KAG8185549.1"/>
    <property type="molecule type" value="Genomic_DNA"/>
</dbReference>
<name>A0AAV6UN09_9ARAC</name>
<gene>
    <name evidence="1" type="ORF">JTE90_017555</name>
</gene>
<protein>
    <submittedName>
        <fullName evidence="1">Uncharacterized protein</fullName>
    </submittedName>
</protein>
<reference evidence="1 2" key="1">
    <citation type="journal article" date="2022" name="Nat. Ecol. Evol.">
        <title>A masculinizing supergene underlies an exaggerated male reproductive morph in a spider.</title>
        <authorList>
            <person name="Hendrickx F."/>
            <person name="De Corte Z."/>
            <person name="Sonet G."/>
            <person name="Van Belleghem S.M."/>
            <person name="Kostlbacher S."/>
            <person name="Vangestel C."/>
        </authorList>
    </citation>
    <scope>NUCLEOTIDE SEQUENCE [LARGE SCALE GENOMIC DNA]</scope>
    <source>
        <strain evidence="1">W744_W776</strain>
    </source>
</reference>
<proteinExistence type="predicted"/>
<comment type="caution">
    <text evidence="1">The sequence shown here is derived from an EMBL/GenBank/DDBJ whole genome shotgun (WGS) entry which is preliminary data.</text>
</comment>
<evidence type="ECO:0000313" key="2">
    <source>
        <dbReference type="Proteomes" id="UP000827092"/>
    </source>
</evidence>
<evidence type="ECO:0000313" key="1">
    <source>
        <dbReference type="EMBL" id="KAG8185549.1"/>
    </source>
</evidence>